<dbReference type="EMBL" id="UZAH01026081">
    <property type="protein sequence ID" value="VDO75306.1"/>
    <property type="molecule type" value="Genomic_DNA"/>
</dbReference>
<accession>A0A3P7XM49</accession>
<proteinExistence type="predicted"/>
<dbReference type="Proteomes" id="UP000050761">
    <property type="component" value="Unassembled WGS sequence"/>
</dbReference>
<evidence type="ECO:0000313" key="1">
    <source>
        <dbReference type="EMBL" id="VDO75306.1"/>
    </source>
</evidence>
<keyword evidence="2" id="KW-1185">Reference proteome</keyword>
<organism evidence="1">
    <name type="scientific">Heligmosomoides polygyrus</name>
    <name type="common">Parasitic roundworm</name>
    <dbReference type="NCBI Taxonomy" id="6339"/>
    <lineage>
        <taxon>Eukaryota</taxon>
        <taxon>Metazoa</taxon>
        <taxon>Ecdysozoa</taxon>
        <taxon>Nematoda</taxon>
        <taxon>Chromadorea</taxon>
        <taxon>Rhabditida</taxon>
        <taxon>Rhabditina</taxon>
        <taxon>Rhabditomorpha</taxon>
        <taxon>Strongyloidea</taxon>
        <taxon>Heligmosomidae</taxon>
        <taxon>Heligmosomoides</taxon>
    </lineage>
</organism>
<sequence length="183" mass="20302">MTSHEAALIAGKLDDVTNSPVDNSLKDLHAVRKQANRTVLVWVGANSVTDADIRDFVTQWPNCTYLQDKFRDDLKLGFLLKLFSHDSLKNKLASLRYECSAEGMAGLMIRDPALREGKPRDGKGYLFRTTFTRPEGSESEKDIMDLAARTVKDAVGKKGSASEFGCNYGKKDGEHVVVCVFLK</sequence>
<name>A0A3P7XM49_HELPZ</name>
<dbReference type="Pfam" id="PF17641">
    <property type="entry name" value="ASPRs"/>
    <property type="match status" value="1"/>
</dbReference>
<reference evidence="1 2" key="1">
    <citation type="submission" date="2018-11" db="EMBL/GenBank/DDBJ databases">
        <authorList>
            <consortium name="Pathogen Informatics"/>
        </authorList>
    </citation>
    <scope>NUCLEOTIDE SEQUENCE [LARGE SCALE GENOMIC DNA]</scope>
</reference>
<evidence type="ECO:0000313" key="2">
    <source>
        <dbReference type="Proteomes" id="UP000050761"/>
    </source>
</evidence>
<protein>
    <submittedName>
        <fullName evidence="3">ADF-H domain-containing protein</fullName>
    </submittedName>
</protein>
<dbReference type="AlphaFoldDB" id="A0A3P7XM49"/>
<evidence type="ECO:0000313" key="3">
    <source>
        <dbReference type="WBParaSite" id="HPBE_0000818501-mRNA-1"/>
    </source>
</evidence>
<reference evidence="3" key="2">
    <citation type="submission" date="2019-09" db="UniProtKB">
        <authorList>
            <consortium name="WormBaseParasite"/>
        </authorList>
    </citation>
    <scope>IDENTIFICATION</scope>
</reference>
<dbReference type="InterPro" id="IPR035109">
    <property type="entry name" value="ASPR"/>
</dbReference>
<dbReference type="WBParaSite" id="HPBE_0000818501-mRNA-1">
    <property type="protein sequence ID" value="HPBE_0000818501-mRNA-1"/>
    <property type="gene ID" value="HPBE_0000818501"/>
</dbReference>
<gene>
    <name evidence="1" type="ORF">HPBE_LOCUS8186</name>
</gene>